<reference evidence="1" key="1">
    <citation type="journal article" date="2021" name="Front. Microbiol.">
        <title>Comprehensive Comparative Genomics and Phenotyping of Methylobacterium Species.</title>
        <authorList>
            <person name="Alessa O."/>
            <person name="Ogura Y."/>
            <person name="Fujitani Y."/>
            <person name="Takami H."/>
            <person name="Hayashi T."/>
            <person name="Sahin N."/>
            <person name="Tani A."/>
        </authorList>
    </citation>
    <scope>NUCLEOTIDE SEQUENCE</scope>
    <source>
        <strain evidence="1">DSM 23632</strain>
    </source>
</reference>
<protein>
    <submittedName>
        <fullName evidence="1">Uncharacterized protein</fullName>
    </submittedName>
</protein>
<organism evidence="1 2">
    <name type="scientific">Methylobacterium trifolii</name>
    <dbReference type="NCBI Taxonomy" id="1003092"/>
    <lineage>
        <taxon>Bacteria</taxon>
        <taxon>Pseudomonadati</taxon>
        <taxon>Pseudomonadota</taxon>
        <taxon>Alphaproteobacteria</taxon>
        <taxon>Hyphomicrobiales</taxon>
        <taxon>Methylobacteriaceae</taxon>
        <taxon>Methylobacterium</taxon>
    </lineage>
</organism>
<comment type="caution">
    <text evidence="1">The sequence shown here is derived from an EMBL/GenBank/DDBJ whole genome shotgun (WGS) entry which is preliminary data.</text>
</comment>
<proteinExistence type="predicted"/>
<reference evidence="1" key="2">
    <citation type="submission" date="2021-08" db="EMBL/GenBank/DDBJ databases">
        <authorList>
            <person name="Tani A."/>
            <person name="Ola A."/>
            <person name="Ogura Y."/>
            <person name="Katsura K."/>
            <person name="Hayashi T."/>
        </authorList>
    </citation>
    <scope>NUCLEOTIDE SEQUENCE</scope>
    <source>
        <strain evidence="1">DSM 23632</strain>
    </source>
</reference>
<dbReference type="Proteomes" id="UP001055057">
    <property type="component" value="Unassembled WGS sequence"/>
</dbReference>
<dbReference type="EMBL" id="BPRB01000067">
    <property type="protein sequence ID" value="GJE59219.1"/>
    <property type="molecule type" value="Genomic_DNA"/>
</dbReference>
<accession>A0ABQ4TVB0</accession>
<name>A0ABQ4TVB0_9HYPH</name>
<keyword evidence="2" id="KW-1185">Reference proteome</keyword>
<gene>
    <name evidence="1" type="ORF">MPOCJGCO_1307</name>
</gene>
<evidence type="ECO:0000313" key="1">
    <source>
        <dbReference type="EMBL" id="GJE59219.1"/>
    </source>
</evidence>
<evidence type="ECO:0000313" key="2">
    <source>
        <dbReference type="Proteomes" id="UP001055057"/>
    </source>
</evidence>
<sequence>MVQDRSENTAGLDAYEFAVFEAMFKTYGNAEAAKRNRDEVARMFREGAPAQVTAEMIHETQVDHDEWVNEAPAAEA</sequence>